<dbReference type="OMA" id="CIQISEI"/>
<evidence type="ECO:0000313" key="3">
    <source>
        <dbReference type="WBParaSite" id="TCLT_0001064901-mRNA-1"/>
    </source>
</evidence>
<name>A0A0N5DBT2_THECL</name>
<evidence type="ECO:0000313" key="1">
    <source>
        <dbReference type="EMBL" id="VDN08342.1"/>
    </source>
</evidence>
<reference evidence="3" key="1">
    <citation type="submission" date="2017-02" db="UniProtKB">
        <authorList>
            <consortium name="WormBaseParasite"/>
        </authorList>
    </citation>
    <scope>IDENTIFICATION</scope>
</reference>
<reference evidence="1 2" key="2">
    <citation type="submission" date="2018-11" db="EMBL/GenBank/DDBJ databases">
        <authorList>
            <consortium name="Pathogen Informatics"/>
        </authorList>
    </citation>
    <scope>NUCLEOTIDE SEQUENCE [LARGE SCALE GENOMIC DNA]</scope>
</reference>
<dbReference type="AlphaFoldDB" id="A0A0N5DBT2"/>
<gene>
    <name evidence="1" type="ORF">TCLT_LOCUS10633</name>
</gene>
<dbReference type="EMBL" id="UYYF01005224">
    <property type="protein sequence ID" value="VDN08342.1"/>
    <property type="molecule type" value="Genomic_DNA"/>
</dbReference>
<dbReference type="OrthoDB" id="5868397at2759"/>
<evidence type="ECO:0000313" key="2">
    <source>
        <dbReference type="Proteomes" id="UP000276776"/>
    </source>
</evidence>
<dbReference type="WBParaSite" id="TCLT_0001064901-mRNA-1">
    <property type="protein sequence ID" value="TCLT_0001064901-mRNA-1"/>
    <property type="gene ID" value="TCLT_0001064901"/>
</dbReference>
<proteinExistence type="predicted"/>
<dbReference type="Proteomes" id="UP000276776">
    <property type="component" value="Unassembled WGS sequence"/>
</dbReference>
<accession>A0A0N5DBT2</accession>
<protein>
    <submittedName>
        <fullName evidence="3">GTD-binding domain-containing protein</fullName>
    </submittedName>
</protein>
<keyword evidence="2" id="KW-1185">Reference proteome</keyword>
<sequence>MADIQRRLQELRSELDDSIESYCSRQQTWLSHCSNVARSVFMASSIANRRVLHILHQNQAETSIQISKLSIASFL</sequence>
<organism evidence="3">
    <name type="scientific">Thelazia callipaeda</name>
    <name type="common">Oriental eyeworm</name>
    <name type="synonym">Parasitic nematode</name>
    <dbReference type="NCBI Taxonomy" id="103827"/>
    <lineage>
        <taxon>Eukaryota</taxon>
        <taxon>Metazoa</taxon>
        <taxon>Ecdysozoa</taxon>
        <taxon>Nematoda</taxon>
        <taxon>Chromadorea</taxon>
        <taxon>Rhabditida</taxon>
        <taxon>Spirurina</taxon>
        <taxon>Spiruromorpha</taxon>
        <taxon>Thelazioidea</taxon>
        <taxon>Thelaziidae</taxon>
        <taxon>Thelazia</taxon>
    </lineage>
</organism>